<sequence length="69" mass="8123">MSSCLVVVDSKPYELCDKDAERTIMMRDDIGSYGPLPFFYMLYLCENHFRQFDSYMILADVKVERPLES</sequence>
<evidence type="ECO:0000313" key="1">
    <source>
        <dbReference type="EMBL" id="KKN75298.1"/>
    </source>
</evidence>
<dbReference type="EMBL" id="LAZR01000312">
    <property type="protein sequence ID" value="KKN75298.1"/>
    <property type="molecule type" value="Genomic_DNA"/>
</dbReference>
<gene>
    <name evidence="1" type="ORF">LCGC14_0381500</name>
</gene>
<protein>
    <submittedName>
        <fullName evidence="1">Uncharacterized protein</fullName>
    </submittedName>
</protein>
<name>A0A0F9WAZ4_9ZZZZ</name>
<comment type="caution">
    <text evidence="1">The sequence shown here is derived from an EMBL/GenBank/DDBJ whole genome shotgun (WGS) entry which is preliminary data.</text>
</comment>
<proteinExistence type="predicted"/>
<organism evidence="1">
    <name type="scientific">marine sediment metagenome</name>
    <dbReference type="NCBI Taxonomy" id="412755"/>
    <lineage>
        <taxon>unclassified sequences</taxon>
        <taxon>metagenomes</taxon>
        <taxon>ecological metagenomes</taxon>
    </lineage>
</organism>
<accession>A0A0F9WAZ4</accession>
<reference evidence="1" key="1">
    <citation type="journal article" date="2015" name="Nature">
        <title>Complex archaea that bridge the gap between prokaryotes and eukaryotes.</title>
        <authorList>
            <person name="Spang A."/>
            <person name="Saw J.H."/>
            <person name="Jorgensen S.L."/>
            <person name="Zaremba-Niedzwiedzka K."/>
            <person name="Martijn J."/>
            <person name="Lind A.E."/>
            <person name="van Eijk R."/>
            <person name="Schleper C."/>
            <person name="Guy L."/>
            <person name="Ettema T.J."/>
        </authorList>
    </citation>
    <scope>NUCLEOTIDE SEQUENCE</scope>
</reference>
<dbReference type="AlphaFoldDB" id="A0A0F9WAZ4"/>